<comment type="subunit">
    <text evidence="3">Homodimer.</text>
</comment>
<dbReference type="GO" id="GO:0046166">
    <property type="term" value="P:glyceraldehyde-3-phosphate biosynthetic process"/>
    <property type="evidence" value="ECO:0007669"/>
    <property type="project" value="TreeGrafter"/>
</dbReference>
<dbReference type="GO" id="GO:0019563">
    <property type="term" value="P:glycerol catabolic process"/>
    <property type="evidence" value="ECO:0007669"/>
    <property type="project" value="TreeGrafter"/>
</dbReference>
<dbReference type="EMBL" id="LWUJ01000011">
    <property type="protein sequence ID" value="OAL10248.1"/>
    <property type="molecule type" value="Genomic_DNA"/>
</dbReference>
<dbReference type="CDD" id="cd00311">
    <property type="entry name" value="TIM"/>
    <property type="match status" value="1"/>
</dbReference>
<dbReference type="UniPathway" id="UPA00138"/>
<dbReference type="RefSeq" id="WP_187150096.1">
    <property type="nucleotide sequence ID" value="NZ_LWUJ01000011.1"/>
</dbReference>
<evidence type="ECO:0000256" key="3">
    <source>
        <dbReference type="RuleBase" id="RU363013"/>
    </source>
</evidence>
<dbReference type="PROSITE" id="PS51440">
    <property type="entry name" value="TIM_2"/>
    <property type="match status" value="1"/>
</dbReference>
<dbReference type="Proteomes" id="UP000077623">
    <property type="component" value="Unassembled WGS sequence"/>
</dbReference>
<dbReference type="GO" id="GO:0004807">
    <property type="term" value="F:triose-phosphate isomerase activity"/>
    <property type="evidence" value="ECO:0007669"/>
    <property type="project" value="UniProtKB-UniRule"/>
</dbReference>
<evidence type="ECO:0000313" key="5">
    <source>
        <dbReference type="Proteomes" id="UP000077623"/>
    </source>
</evidence>
<comment type="subcellular location">
    <subcellularLocation>
        <location evidence="3">Cytoplasm</location>
    </subcellularLocation>
</comment>
<comment type="catalytic activity">
    <reaction evidence="3">
        <text>D-glyceraldehyde 3-phosphate = dihydroxyacetone phosphate</text>
        <dbReference type="Rhea" id="RHEA:18585"/>
        <dbReference type="ChEBI" id="CHEBI:57642"/>
        <dbReference type="ChEBI" id="CHEBI:59776"/>
        <dbReference type="EC" id="5.3.1.1"/>
    </reaction>
</comment>
<dbReference type="STRING" id="432608.A6V39_02275"/>
<evidence type="ECO:0000256" key="2">
    <source>
        <dbReference type="ARBA" id="ARBA00023235"/>
    </source>
</evidence>
<organism evidence="4 5">
    <name type="scientific">Candidatus Mycoplasma haematobovis</name>
    <dbReference type="NCBI Taxonomy" id="432608"/>
    <lineage>
        <taxon>Bacteria</taxon>
        <taxon>Bacillati</taxon>
        <taxon>Mycoplasmatota</taxon>
        <taxon>Mollicutes</taxon>
        <taxon>Mycoplasmataceae</taxon>
        <taxon>Mycoplasma</taxon>
    </lineage>
</organism>
<sequence>MKIIFGNLKMNFLFRDFQDYLETISAKLVNGAPKVDLGLAIPYIYLKSAADSLGSKIKVLAQDLHPADSGAYTSSISGAQIRSLGVPATLIGHSECRAMSQRSFIITSKVKSAMNHGLEVIYCCGEDPAKEIPEELFFLDNEGIKKIIIAYEPIASIGTGKPMDAESADRELAKIRDLVAEKYGRDTATNMRLLYGGSVNLNNYKDYLAKSNIDGVLVGGASLNVEDLWKMATLQ</sequence>
<dbReference type="SUPFAM" id="SSF51351">
    <property type="entry name" value="Triosephosphate isomerase (TIM)"/>
    <property type="match status" value="1"/>
</dbReference>
<dbReference type="UniPathway" id="UPA00109">
    <property type="reaction ID" value="UER00189"/>
</dbReference>
<comment type="pathway">
    <text evidence="3">Carbohydrate degradation; glycolysis; D-glyceraldehyde 3-phosphate from glycerone phosphate: step 1/1.</text>
</comment>
<name>A0A1A9QDD1_9MOLU</name>
<dbReference type="EC" id="5.3.1.1" evidence="3"/>
<keyword evidence="5" id="KW-1185">Reference proteome</keyword>
<accession>A0A1A9QDD1</accession>
<dbReference type="PANTHER" id="PTHR21139:SF42">
    <property type="entry name" value="TRIOSEPHOSPHATE ISOMERASE"/>
    <property type="match status" value="1"/>
</dbReference>
<dbReference type="InterPro" id="IPR035990">
    <property type="entry name" value="TIM_sf"/>
</dbReference>
<dbReference type="GO" id="GO:0006094">
    <property type="term" value="P:gluconeogenesis"/>
    <property type="evidence" value="ECO:0007669"/>
    <property type="project" value="UniProtKB-UniPathway"/>
</dbReference>
<dbReference type="InterPro" id="IPR013785">
    <property type="entry name" value="Aldolase_TIM"/>
</dbReference>
<comment type="similarity">
    <text evidence="1 3">Belongs to the triosephosphate isomerase family.</text>
</comment>
<gene>
    <name evidence="4" type="ORF">A6V39_02275</name>
</gene>
<dbReference type="AlphaFoldDB" id="A0A1A9QDD1"/>
<keyword evidence="2 3" id="KW-0413">Isomerase</keyword>
<keyword evidence="3" id="KW-0963">Cytoplasm</keyword>
<dbReference type="NCBIfam" id="TIGR00419">
    <property type="entry name" value="tim"/>
    <property type="match status" value="1"/>
</dbReference>
<keyword evidence="3" id="KW-0312">Gluconeogenesis</keyword>
<keyword evidence="3" id="KW-0324">Glycolysis</keyword>
<dbReference type="PROSITE" id="PS00171">
    <property type="entry name" value="TIM_1"/>
    <property type="match status" value="1"/>
</dbReference>
<reference evidence="5" key="1">
    <citation type="submission" date="2016-04" db="EMBL/GenBank/DDBJ databases">
        <authorList>
            <person name="Quiroz-Castaneda R.E."/>
            <person name="Martinez-Ocampo F."/>
        </authorList>
    </citation>
    <scope>NUCLEOTIDE SEQUENCE [LARGE SCALE GENOMIC DNA]</scope>
    <source>
        <strain evidence="5">INIFAP01</strain>
    </source>
</reference>
<proteinExistence type="inferred from homology"/>
<dbReference type="GO" id="GO:0005829">
    <property type="term" value="C:cytosol"/>
    <property type="evidence" value="ECO:0007669"/>
    <property type="project" value="TreeGrafter"/>
</dbReference>
<evidence type="ECO:0000313" key="4">
    <source>
        <dbReference type="EMBL" id="OAL10248.1"/>
    </source>
</evidence>
<dbReference type="PANTHER" id="PTHR21139">
    <property type="entry name" value="TRIOSEPHOSPHATE ISOMERASE"/>
    <property type="match status" value="1"/>
</dbReference>
<dbReference type="InterPro" id="IPR020861">
    <property type="entry name" value="Triosephosphate_isomerase_AS"/>
</dbReference>
<dbReference type="GO" id="GO:0006096">
    <property type="term" value="P:glycolytic process"/>
    <property type="evidence" value="ECO:0007669"/>
    <property type="project" value="UniProtKB-UniRule"/>
</dbReference>
<comment type="pathway">
    <text evidence="3">Carbohydrate biosynthesis; gluconeogenesis.</text>
</comment>
<comment type="caution">
    <text evidence="4">The sequence shown here is derived from an EMBL/GenBank/DDBJ whole genome shotgun (WGS) entry which is preliminary data.</text>
</comment>
<dbReference type="Pfam" id="PF00121">
    <property type="entry name" value="TIM"/>
    <property type="match status" value="1"/>
</dbReference>
<dbReference type="InterPro" id="IPR000652">
    <property type="entry name" value="Triosephosphate_isomerase"/>
</dbReference>
<protein>
    <recommendedName>
        <fullName evidence="3">Triosephosphate isomerase</fullName>
        <ecNumber evidence="3">5.3.1.1</ecNumber>
    </recommendedName>
</protein>
<evidence type="ECO:0000256" key="1">
    <source>
        <dbReference type="ARBA" id="ARBA00007422"/>
    </source>
</evidence>
<dbReference type="Gene3D" id="3.20.20.70">
    <property type="entry name" value="Aldolase class I"/>
    <property type="match status" value="1"/>
</dbReference>